<dbReference type="GO" id="GO:0003677">
    <property type="term" value="F:DNA binding"/>
    <property type="evidence" value="ECO:0007669"/>
    <property type="project" value="UniProtKB-KW"/>
</dbReference>
<dbReference type="EMBL" id="CP002467">
    <property type="protein sequence ID" value="ADV83759.1"/>
    <property type="molecule type" value="Genomic_DNA"/>
</dbReference>
<dbReference type="GO" id="GO:0016987">
    <property type="term" value="F:sigma factor activity"/>
    <property type="evidence" value="ECO:0007669"/>
    <property type="project" value="UniProtKB-KW"/>
</dbReference>
<organism evidence="7 8">
    <name type="scientific">Terriglobus saanensis (strain ATCC BAA-1853 / DSM 23119 / SP1PR4)</name>
    <dbReference type="NCBI Taxonomy" id="401053"/>
    <lineage>
        <taxon>Bacteria</taxon>
        <taxon>Pseudomonadati</taxon>
        <taxon>Acidobacteriota</taxon>
        <taxon>Terriglobia</taxon>
        <taxon>Terriglobales</taxon>
        <taxon>Acidobacteriaceae</taxon>
        <taxon>Terriglobus</taxon>
    </lineage>
</organism>
<feature type="domain" description="HTH luxR-type" evidence="6">
    <location>
        <begin position="155"/>
        <end position="182"/>
    </location>
</feature>
<sequence length="189" mass="21637">MSSSPANTAVHLLLRSSAKEKTDRSVLLQEEVLDLFDLMRTRLLGYALSFGISLQDGEDIVQETFLALFRHLLQERPRQNLQGWLFRVVHNLALKRRQKNAASALPFDFPEIENSDFGLNPEELVLFNERHRRLQSALDALPQVDQSCLRLRAEGLRYREISKILGISLGSVSASLTRSLARLERVERR</sequence>
<dbReference type="NCBIfam" id="TIGR02937">
    <property type="entry name" value="sigma70-ECF"/>
    <property type="match status" value="1"/>
</dbReference>
<dbReference type="SUPFAM" id="SSF88946">
    <property type="entry name" value="Sigma2 domain of RNA polymerase sigma factors"/>
    <property type="match status" value="1"/>
</dbReference>
<dbReference type="InterPro" id="IPR036388">
    <property type="entry name" value="WH-like_DNA-bd_sf"/>
</dbReference>
<dbReference type="HOGENOM" id="CLU_047691_12_5_0"/>
<dbReference type="Pfam" id="PF04542">
    <property type="entry name" value="Sigma70_r2"/>
    <property type="match status" value="1"/>
</dbReference>
<reference evidence="7 8" key="1">
    <citation type="journal article" date="2012" name="Stand. Genomic Sci.">
        <title>Complete genome sequence of Terriglobus saanensis type strain SP1PR4(T), an Acidobacteria from tundra soil.</title>
        <authorList>
            <person name="Rawat S.R."/>
            <person name="Mannisto M.K."/>
            <person name="Starovoytov V."/>
            <person name="Goodwin L."/>
            <person name="Nolan M."/>
            <person name="Hauser L."/>
            <person name="Land M."/>
            <person name="Davenport K.W."/>
            <person name="Woyke T."/>
            <person name="Haggblom M.M."/>
        </authorList>
    </citation>
    <scope>NUCLEOTIDE SEQUENCE</scope>
    <source>
        <strain evidence="8">ATCC BAA-1853 / DSM 23119 / SP1PR4</strain>
    </source>
</reference>
<evidence type="ECO:0000256" key="5">
    <source>
        <dbReference type="ARBA" id="ARBA00023163"/>
    </source>
</evidence>
<keyword evidence="3" id="KW-0731">Sigma factor</keyword>
<name>E8V572_TERSS</name>
<evidence type="ECO:0000256" key="3">
    <source>
        <dbReference type="ARBA" id="ARBA00023082"/>
    </source>
</evidence>
<dbReference type="InterPro" id="IPR013325">
    <property type="entry name" value="RNA_pol_sigma_r2"/>
</dbReference>
<dbReference type="RefSeq" id="WP_013569490.1">
    <property type="nucleotide sequence ID" value="NC_014963.1"/>
</dbReference>
<dbReference type="InterPro" id="IPR007627">
    <property type="entry name" value="RNA_pol_sigma70_r2"/>
</dbReference>
<keyword evidence="4" id="KW-0238">DNA-binding</keyword>
<evidence type="ECO:0000313" key="7">
    <source>
        <dbReference type="EMBL" id="ADV83759.1"/>
    </source>
</evidence>
<dbReference type="AlphaFoldDB" id="E8V572"/>
<dbReference type="PANTHER" id="PTHR43133">
    <property type="entry name" value="RNA POLYMERASE ECF-TYPE SIGMA FACTO"/>
    <property type="match status" value="1"/>
</dbReference>
<keyword evidence="2" id="KW-0805">Transcription regulation</keyword>
<proteinExistence type="inferred from homology"/>
<dbReference type="OrthoDB" id="121429at2"/>
<dbReference type="KEGG" id="tsa:AciPR4_2999"/>
<accession>E8V572</accession>
<comment type="similarity">
    <text evidence="1">Belongs to the sigma-70 factor family. ECF subfamily.</text>
</comment>
<dbReference type="Pfam" id="PF08281">
    <property type="entry name" value="Sigma70_r4_2"/>
    <property type="match status" value="1"/>
</dbReference>
<evidence type="ECO:0000256" key="4">
    <source>
        <dbReference type="ARBA" id="ARBA00023125"/>
    </source>
</evidence>
<dbReference type="Gene3D" id="1.10.10.10">
    <property type="entry name" value="Winged helix-like DNA-binding domain superfamily/Winged helix DNA-binding domain"/>
    <property type="match status" value="1"/>
</dbReference>
<dbReference type="Gene3D" id="1.10.1740.10">
    <property type="match status" value="1"/>
</dbReference>
<protein>
    <submittedName>
        <fullName evidence="7">RNA polymerase, sigma-24 subunit, ECF subfamily</fullName>
    </submittedName>
</protein>
<dbReference type="eggNOG" id="COG1595">
    <property type="taxonomic scope" value="Bacteria"/>
</dbReference>
<dbReference type="PANTHER" id="PTHR43133:SF8">
    <property type="entry name" value="RNA POLYMERASE SIGMA FACTOR HI_1459-RELATED"/>
    <property type="match status" value="1"/>
</dbReference>
<evidence type="ECO:0000256" key="2">
    <source>
        <dbReference type="ARBA" id="ARBA00023015"/>
    </source>
</evidence>
<evidence type="ECO:0000259" key="6">
    <source>
        <dbReference type="PROSITE" id="PS00622"/>
    </source>
</evidence>
<dbReference type="SUPFAM" id="SSF88659">
    <property type="entry name" value="Sigma3 and sigma4 domains of RNA polymerase sigma factors"/>
    <property type="match status" value="1"/>
</dbReference>
<dbReference type="InterPro" id="IPR039425">
    <property type="entry name" value="RNA_pol_sigma-70-like"/>
</dbReference>
<dbReference type="InterPro" id="IPR014284">
    <property type="entry name" value="RNA_pol_sigma-70_dom"/>
</dbReference>
<dbReference type="STRING" id="401053.AciPR4_2999"/>
<evidence type="ECO:0000256" key="1">
    <source>
        <dbReference type="ARBA" id="ARBA00010641"/>
    </source>
</evidence>
<dbReference type="GO" id="GO:0006352">
    <property type="term" value="P:DNA-templated transcription initiation"/>
    <property type="evidence" value="ECO:0007669"/>
    <property type="project" value="InterPro"/>
</dbReference>
<dbReference type="Proteomes" id="UP000006844">
    <property type="component" value="Chromosome"/>
</dbReference>
<dbReference type="PROSITE" id="PS00622">
    <property type="entry name" value="HTH_LUXR_1"/>
    <property type="match status" value="1"/>
</dbReference>
<keyword evidence="5" id="KW-0804">Transcription</keyword>
<dbReference type="InterPro" id="IPR013324">
    <property type="entry name" value="RNA_pol_sigma_r3/r4-like"/>
</dbReference>
<keyword evidence="8" id="KW-1185">Reference proteome</keyword>
<dbReference type="InterPro" id="IPR000792">
    <property type="entry name" value="Tscrpt_reg_LuxR_C"/>
</dbReference>
<dbReference type="InterPro" id="IPR013249">
    <property type="entry name" value="RNA_pol_sigma70_r4_t2"/>
</dbReference>
<gene>
    <name evidence="7" type="ordered locus">AciPR4_2999</name>
</gene>
<evidence type="ECO:0000313" key="8">
    <source>
        <dbReference type="Proteomes" id="UP000006844"/>
    </source>
</evidence>